<dbReference type="InterPro" id="IPR044824">
    <property type="entry name" value="MAIN-like"/>
</dbReference>
<dbReference type="GO" id="GO:0010073">
    <property type="term" value="P:meristem maintenance"/>
    <property type="evidence" value="ECO:0007669"/>
    <property type="project" value="InterPro"/>
</dbReference>
<reference evidence="2 3" key="1">
    <citation type="submission" date="2024-01" db="EMBL/GenBank/DDBJ databases">
        <title>The genomes of 5 underutilized Papilionoideae crops provide insights into root nodulation and disease resistanc.</title>
        <authorList>
            <person name="Jiang F."/>
        </authorList>
    </citation>
    <scope>NUCLEOTIDE SEQUENCE [LARGE SCALE GENOMIC DNA]</scope>
    <source>
        <strain evidence="2">DUOXIRENSHENG_FW03</strain>
        <tissue evidence="2">Leaves</tissue>
    </source>
</reference>
<dbReference type="PANTHER" id="PTHR46033">
    <property type="entry name" value="PROTEIN MAIN-LIKE 2"/>
    <property type="match status" value="1"/>
</dbReference>
<comment type="caution">
    <text evidence="2">The sequence shown here is derived from an EMBL/GenBank/DDBJ whole genome shotgun (WGS) entry which is preliminary data.</text>
</comment>
<dbReference type="PANTHER" id="PTHR46033:SF8">
    <property type="entry name" value="PROTEIN MAINTENANCE OF MERISTEMS-LIKE"/>
    <property type="match status" value="1"/>
</dbReference>
<sequence>MERLKLEMNCGEHGNFAGCNWDLATYRWKFDKIRKTNQYDEHQGRLALQLMASIQLWRSMTPLICFHIMEWYQPNRVMQKFGMVQPISQKPL</sequence>
<dbReference type="InterPro" id="IPR019557">
    <property type="entry name" value="AminoTfrase-like_pln_mobile"/>
</dbReference>
<evidence type="ECO:0000313" key="2">
    <source>
        <dbReference type="EMBL" id="KAK7401148.1"/>
    </source>
</evidence>
<accession>A0AAN9SP65</accession>
<name>A0AAN9SP65_PSOTE</name>
<evidence type="ECO:0000259" key="1">
    <source>
        <dbReference type="Pfam" id="PF10536"/>
    </source>
</evidence>
<dbReference type="Pfam" id="PF10536">
    <property type="entry name" value="PMD"/>
    <property type="match status" value="1"/>
</dbReference>
<feature type="domain" description="Aminotransferase-like plant mobile" evidence="1">
    <location>
        <begin position="24"/>
        <end position="89"/>
    </location>
</feature>
<proteinExistence type="predicted"/>
<dbReference type="Proteomes" id="UP001386955">
    <property type="component" value="Unassembled WGS sequence"/>
</dbReference>
<gene>
    <name evidence="2" type="ORF">VNO78_12467</name>
</gene>
<keyword evidence="3" id="KW-1185">Reference proteome</keyword>
<organism evidence="2 3">
    <name type="scientific">Psophocarpus tetragonolobus</name>
    <name type="common">Winged bean</name>
    <name type="synonym">Dolichos tetragonolobus</name>
    <dbReference type="NCBI Taxonomy" id="3891"/>
    <lineage>
        <taxon>Eukaryota</taxon>
        <taxon>Viridiplantae</taxon>
        <taxon>Streptophyta</taxon>
        <taxon>Embryophyta</taxon>
        <taxon>Tracheophyta</taxon>
        <taxon>Spermatophyta</taxon>
        <taxon>Magnoliopsida</taxon>
        <taxon>eudicotyledons</taxon>
        <taxon>Gunneridae</taxon>
        <taxon>Pentapetalae</taxon>
        <taxon>rosids</taxon>
        <taxon>fabids</taxon>
        <taxon>Fabales</taxon>
        <taxon>Fabaceae</taxon>
        <taxon>Papilionoideae</taxon>
        <taxon>50 kb inversion clade</taxon>
        <taxon>NPAAA clade</taxon>
        <taxon>indigoferoid/millettioid clade</taxon>
        <taxon>Phaseoleae</taxon>
        <taxon>Psophocarpus</taxon>
    </lineage>
</organism>
<dbReference type="EMBL" id="JAYMYS010000003">
    <property type="protein sequence ID" value="KAK7401148.1"/>
    <property type="molecule type" value="Genomic_DNA"/>
</dbReference>
<dbReference type="AlphaFoldDB" id="A0AAN9SP65"/>
<evidence type="ECO:0000313" key="3">
    <source>
        <dbReference type="Proteomes" id="UP001386955"/>
    </source>
</evidence>
<protein>
    <recommendedName>
        <fullName evidence="1">Aminotransferase-like plant mobile domain-containing protein</fullName>
    </recommendedName>
</protein>